<dbReference type="PANTHER" id="PTHR47514:SF1">
    <property type="entry name" value="TRANSKETOLASE N-TERMINAL SECTION-RELATED"/>
    <property type="match status" value="1"/>
</dbReference>
<gene>
    <name evidence="5" type="ORF">Rai3103_06440</name>
</gene>
<accession>A0A5Q2F961</accession>
<evidence type="ECO:0000259" key="4">
    <source>
        <dbReference type="Pfam" id="PF00456"/>
    </source>
</evidence>
<keyword evidence="3" id="KW-0786">Thiamine pyrophosphate</keyword>
<comment type="similarity">
    <text evidence="2">Belongs to the transketolase family.</text>
</comment>
<feature type="domain" description="Transketolase N-terminal" evidence="4">
    <location>
        <begin position="18"/>
        <end position="268"/>
    </location>
</feature>
<sequence length="273" mass="30232">MLTDQEVKDLEVQVKQNRRDIVRMVHHAGSGHPGGSLSAIEALTLLYVKRMRVRVEEPSWPDRDMFFLSKGHCTPAYYTAMASRGYFPREELMTFRDMHTRLQGHPSNAHLPGVDISSGSLGQGLSVCNGAALAARIDGRDARFYCMIGDGEAQEGQIWEASMTAGSRGLDNVCAILDKNDIQLDDYVDNVKSLGDVCAKWRAFGWHVVEVDGHSLRDLDAAFDEAEATKGRPTMIISHTTKGKGVSYMENTAKFHGMAPTDDELETALEELR</sequence>
<dbReference type="GO" id="GO:0000287">
    <property type="term" value="F:magnesium ion binding"/>
    <property type="evidence" value="ECO:0007669"/>
    <property type="project" value="UniProtKB-ARBA"/>
</dbReference>
<dbReference type="Gene3D" id="3.40.50.970">
    <property type="match status" value="1"/>
</dbReference>
<comment type="cofactor">
    <cofactor evidence="1">
        <name>thiamine diphosphate</name>
        <dbReference type="ChEBI" id="CHEBI:58937"/>
    </cofactor>
</comment>
<dbReference type="KEGG" id="rain:Rai3103_06440"/>
<dbReference type="SUPFAM" id="SSF52518">
    <property type="entry name" value="Thiamin diphosphate-binding fold (THDP-binding)"/>
    <property type="match status" value="1"/>
</dbReference>
<protein>
    <submittedName>
        <fullName evidence="5">Transketolase</fullName>
    </submittedName>
</protein>
<proteinExistence type="inferred from homology"/>
<dbReference type="RefSeq" id="WP_153571890.1">
    <property type="nucleotide sequence ID" value="NZ_CP045725.1"/>
</dbReference>
<dbReference type="Proteomes" id="UP000386847">
    <property type="component" value="Chromosome"/>
</dbReference>
<organism evidence="5 6">
    <name type="scientific">Raineyella fluvialis</name>
    <dbReference type="NCBI Taxonomy" id="2662261"/>
    <lineage>
        <taxon>Bacteria</taxon>
        <taxon>Bacillati</taxon>
        <taxon>Actinomycetota</taxon>
        <taxon>Actinomycetes</taxon>
        <taxon>Propionibacteriales</taxon>
        <taxon>Propionibacteriaceae</taxon>
        <taxon>Raineyella</taxon>
    </lineage>
</organism>
<dbReference type="AlphaFoldDB" id="A0A5Q2F961"/>
<evidence type="ECO:0000313" key="5">
    <source>
        <dbReference type="EMBL" id="QGF23359.1"/>
    </source>
</evidence>
<evidence type="ECO:0000256" key="2">
    <source>
        <dbReference type="ARBA" id="ARBA00007131"/>
    </source>
</evidence>
<evidence type="ECO:0000313" key="6">
    <source>
        <dbReference type="Proteomes" id="UP000386847"/>
    </source>
</evidence>
<dbReference type="EMBL" id="CP045725">
    <property type="protein sequence ID" value="QGF23359.1"/>
    <property type="molecule type" value="Genomic_DNA"/>
</dbReference>
<dbReference type="InterPro" id="IPR005474">
    <property type="entry name" value="Transketolase_N"/>
</dbReference>
<reference evidence="5 6" key="1">
    <citation type="submission" date="2019-10" db="EMBL/GenBank/DDBJ databases">
        <title>Genomic analysis of Raineyella sp. CBA3103.</title>
        <authorList>
            <person name="Roh S.W."/>
        </authorList>
    </citation>
    <scope>NUCLEOTIDE SEQUENCE [LARGE SCALE GENOMIC DNA]</scope>
    <source>
        <strain evidence="5 6">CBA3103</strain>
    </source>
</reference>
<dbReference type="CDD" id="cd02012">
    <property type="entry name" value="TPP_TK"/>
    <property type="match status" value="1"/>
</dbReference>
<dbReference type="Pfam" id="PF00456">
    <property type="entry name" value="Transketolase_N"/>
    <property type="match status" value="1"/>
</dbReference>
<evidence type="ECO:0000256" key="3">
    <source>
        <dbReference type="ARBA" id="ARBA00023052"/>
    </source>
</evidence>
<evidence type="ECO:0000256" key="1">
    <source>
        <dbReference type="ARBA" id="ARBA00001964"/>
    </source>
</evidence>
<dbReference type="InterPro" id="IPR029061">
    <property type="entry name" value="THDP-binding"/>
</dbReference>
<keyword evidence="6" id="KW-1185">Reference proteome</keyword>
<dbReference type="PANTHER" id="PTHR47514">
    <property type="entry name" value="TRANSKETOLASE N-TERMINAL SECTION-RELATED"/>
    <property type="match status" value="1"/>
</dbReference>
<name>A0A5Q2F961_9ACTN</name>